<keyword evidence="2" id="KW-0472">Membrane</keyword>
<evidence type="ECO:0000256" key="1">
    <source>
        <dbReference type="SAM" id="MobiDB-lite"/>
    </source>
</evidence>
<evidence type="ECO:0000313" key="4">
    <source>
        <dbReference type="Proteomes" id="UP000243975"/>
    </source>
</evidence>
<organism evidence="3 4">
    <name type="scientific">Cynara cardunculus var. scolymus</name>
    <name type="common">Globe artichoke</name>
    <name type="synonym">Cynara scolymus</name>
    <dbReference type="NCBI Taxonomy" id="59895"/>
    <lineage>
        <taxon>Eukaryota</taxon>
        <taxon>Viridiplantae</taxon>
        <taxon>Streptophyta</taxon>
        <taxon>Embryophyta</taxon>
        <taxon>Tracheophyta</taxon>
        <taxon>Spermatophyta</taxon>
        <taxon>Magnoliopsida</taxon>
        <taxon>eudicotyledons</taxon>
        <taxon>Gunneridae</taxon>
        <taxon>Pentapetalae</taxon>
        <taxon>asterids</taxon>
        <taxon>campanulids</taxon>
        <taxon>Asterales</taxon>
        <taxon>Asteraceae</taxon>
        <taxon>Carduoideae</taxon>
        <taxon>Cardueae</taxon>
        <taxon>Carduinae</taxon>
        <taxon>Cynara</taxon>
    </lineage>
</organism>
<evidence type="ECO:0000256" key="2">
    <source>
        <dbReference type="SAM" id="Phobius"/>
    </source>
</evidence>
<feature type="compositionally biased region" description="Polar residues" evidence="1">
    <location>
        <begin position="485"/>
        <end position="518"/>
    </location>
</feature>
<dbReference type="Gramene" id="KVI05952">
    <property type="protein sequence ID" value="KVI05952"/>
    <property type="gene ID" value="Ccrd_015720"/>
</dbReference>
<feature type="compositionally biased region" description="Polar residues" evidence="1">
    <location>
        <begin position="542"/>
        <end position="552"/>
    </location>
</feature>
<reference evidence="3 4" key="1">
    <citation type="journal article" date="2016" name="Sci. Rep.">
        <title>The genome sequence of the outbreeding globe artichoke constructed de novo incorporating a phase-aware low-pass sequencing strategy of F1 progeny.</title>
        <authorList>
            <person name="Scaglione D."/>
            <person name="Reyes-Chin-Wo S."/>
            <person name="Acquadro A."/>
            <person name="Froenicke L."/>
            <person name="Portis E."/>
            <person name="Beitel C."/>
            <person name="Tirone M."/>
            <person name="Mauro R."/>
            <person name="Lo Monaco A."/>
            <person name="Mauromicale G."/>
            <person name="Faccioli P."/>
            <person name="Cattivelli L."/>
            <person name="Rieseberg L."/>
            <person name="Michelmore R."/>
            <person name="Lanteri S."/>
        </authorList>
    </citation>
    <scope>NUCLEOTIDE SEQUENCE [LARGE SCALE GENOMIC DNA]</scope>
    <source>
        <strain evidence="3">2C</strain>
    </source>
</reference>
<keyword evidence="2" id="KW-1133">Transmembrane helix</keyword>
<evidence type="ECO:0000313" key="3">
    <source>
        <dbReference type="EMBL" id="KVI05952.1"/>
    </source>
</evidence>
<protein>
    <submittedName>
        <fullName evidence="3">Uncharacterized protein</fullName>
    </submittedName>
</protein>
<keyword evidence="2" id="KW-0812">Transmembrane</keyword>
<dbReference type="Proteomes" id="UP000243975">
    <property type="component" value="Unassembled WGS sequence"/>
</dbReference>
<feature type="region of interest" description="Disordered" evidence="1">
    <location>
        <begin position="485"/>
        <end position="552"/>
    </location>
</feature>
<feature type="transmembrane region" description="Helical" evidence="2">
    <location>
        <begin position="367"/>
        <end position="386"/>
    </location>
</feature>
<dbReference type="OMA" id="TMVANEN"/>
<dbReference type="PANTHER" id="PTHR34775">
    <property type="entry name" value="TRANSMEMBRANE PROTEIN"/>
    <property type="match status" value="1"/>
</dbReference>
<keyword evidence="4" id="KW-1185">Reference proteome</keyword>
<name>A0A103YBD3_CYNCS</name>
<comment type="caution">
    <text evidence="3">The sequence shown here is derived from an EMBL/GenBank/DDBJ whole genome shotgun (WGS) entry which is preliminary data.</text>
</comment>
<gene>
    <name evidence="3" type="ORF">Ccrd_015720</name>
</gene>
<dbReference type="AlphaFoldDB" id="A0A103YBD3"/>
<proteinExistence type="predicted"/>
<sequence>MEDFNNFTSLTSVKRSPVANPSFNGGNNENELNPEMASKLKNQLPSKNFMSPTISAANKTSFLKKKILAERNQTLDVVDSKAVKFPVVEAAVDDGVEKDFVGESYLQPYDPIKNYLSPRPKFLRYNPNRRREIFVLQDNGDGVRSGSSSSDSGITSFLLVVIALISTTQAICSMNSPSPSSETREVVGRFNNWYSERWSNVHGVVGLNFSEVGDSIRESCLVVGRLKEGVDAVKTTEELEAQLGVLDNEVEYGEIDVIQDEILSQKEDIDQLQLIEILQEDEIDESEGIEIHNVEADQGLNQDLHQNSNHDGVITEEEQSDANENKSELTIDDTESAKDMEEMAGFDLIDELKTTDVLIGMAGFDPIVAVLIGLSILILTSFGVIYHSRWMKMKPSSPVATMVANENLVAGKEEIKNLEPSPSSTQLMAEGLLANSASLVVHQTPKDVSKESSHVHAPTVELLGEFVFGGEVTSSSFRSNDMKSYTMSMDTRPTTVSSGQTRSSRMETSMGDSLQNTAEKMVKKPRRKNAEVTPSPVRRSNRIQNRSAIKSP</sequence>
<accession>A0A103YBD3</accession>
<dbReference type="PANTHER" id="PTHR34775:SF6">
    <property type="entry name" value="TRANSMEMBRANE PROTEIN"/>
    <property type="match status" value="1"/>
</dbReference>
<dbReference type="EMBL" id="LEKV01001857">
    <property type="protein sequence ID" value="KVI05952.1"/>
    <property type="molecule type" value="Genomic_DNA"/>
</dbReference>